<name>A0A9N9P8F4_9GLOM</name>
<protein>
    <submittedName>
        <fullName evidence="1">13976_t:CDS:1</fullName>
    </submittedName>
</protein>
<feature type="non-terminal residue" evidence="1">
    <location>
        <position position="1"/>
    </location>
</feature>
<dbReference type="AlphaFoldDB" id="A0A9N9P8F4"/>
<evidence type="ECO:0000313" key="2">
    <source>
        <dbReference type="Proteomes" id="UP000789405"/>
    </source>
</evidence>
<dbReference type="EMBL" id="CAJVPY010051728">
    <property type="protein sequence ID" value="CAG8814772.1"/>
    <property type="molecule type" value="Genomic_DNA"/>
</dbReference>
<dbReference type="Proteomes" id="UP000789405">
    <property type="component" value="Unassembled WGS sequence"/>
</dbReference>
<gene>
    <name evidence="1" type="ORF">DERYTH_LOCUS26015</name>
</gene>
<feature type="non-terminal residue" evidence="1">
    <location>
        <position position="58"/>
    </location>
</feature>
<organism evidence="1 2">
    <name type="scientific">Dentiscutata erythropus</name>
    <dbReference type="NCBI Taxonomy" id="1348616"/>
    <lineage>
        <taxon>Eukaryota</taxon>
        <taxon>Fungi</taxon>
        <taxon>Fungi incertae sedis</taxon>
        <taxon>Mucoromycota</taxon>
        <taxon>Glomeromycotina</taxon>
        <taxon>Glomeromycetes</taxon>
        <taxon>Diversisporales</taxon>
        <taxon>Gigasporaceae</taxon>
        <taxon>Dentiscutata</taxon>
    </lineage>
</organism>
<reference evidence="1" key="1">
    <citation type="submission" date="2021-06" db="EMBL/GenBank/DDBJ databases">
        <authorList>
            <person name="Kallberg Y."/>
            <person name="Tangrot J."/>
            <person name="Rosling A."/>
        </authorList>
    </citation>
    <scope>NUCLEOTIDE SEQUENCE</scope>
    <source>
        <strain evidence="1">MA453B</strain>
    </source>
</reference>
<sequence>RNPERLESQKGDCFLENKDVEKFCKSWVQIVKEFQQRNKWNKKDRVKKLIKTELAKVK</sequence>
<comment type="caution">
    <text evidence="1">The sequence shown here is derived from an EMBL/GenBank/DDBJ whole genome shotgun (WGS) entry which is preliminary data.</text>
</comment>
<accession>A0A9N9P8F4</accession>
<proteinExistence type="predicted"/>
<keyword evidence="2" id="KW-1185">Reference proteome</keyword>
<evidence type="ECO:0000313" key="1">
    <source>
        <dbReference type="EMBL" id="CAG8814772.1"/>
    </source>
</evidence>